<evidence type="ECO:0000313" key="3">
    <source>
        <dbReference type="Proteomes" id="UP000244201"/>
    </source>
</evidence>
<evidence type="ECO:0000256" key="1">
    <source>
        <dbReference type="SAM" id="Phobius"/>
    </source>
</evidence>
<gene>
    <name evidence="2" type="ORF">SLUN_16360</name>
</gene>
<keyword evidence="3" id="KW-1185">Reference proteome</keyword>
<dbReference type="OrthoDB" id="3297538at2"/>
<reference evidence="2 3" key="1">
    <citation type="submission" date="2018-01" db="EMBL/GenBank/DDBJ databases">
        <title>Complete genome sequence of Streptomyces lunaelactis MM109T, a Ferroverdin A producer isolated from cave moonmilk deposits.</title>
        <authorList>
            <person name="Naome A."/>
            <person name="Martinet L."/>
            <person name="Maciejewska M."/>
            <person name="Anderssen S."/>
            <person name="Adam D."/>
            <person name="Tenconi E."/>
            <person name="Deflandre B."/>
            <person name="Arguelles-Arias A."/>
            <person name="Calusinska M."/>
            <person name="Copieters W."/>
            <person name="Karim L."/>
            <person name="Hanikenne M."/>
            <person name="Baurain D."/>
            <person name="van Wezel G."/>
            <person name="Smargiasso N."/>
            <person name="de Pauw E."/>
            <person name="Delfosse P."/>
            <person name="Rigali S."/>
        </authorList>
    </citation>
    <scope>NUCLEOTIDE SEQUENCE [LARGE SCALE GENOMIC DNA]</scope>
    <source>
        <strain evidence="2 3">MM109</strain>
    </source>
</reference>
<keyword evidence="1" id="KW-0812">Transmembrane</keyword>
<dbReference type="AlphaFoldDB" id="A0A2R4T342"/>
<keyword evidence="1" id="KW-0472">Membrane</keyword>
<dbReference type="KEGG" id="slk:SLUN_16360"/>
<dbReference type="Proteomes" id="UP000244201">
    <property type="component" value="Chromosome"/>
</dbReference>
<protein>
    <submittedName>
        <fullName evidence="2">Uncharacterized protein</fullName>
    </submittedName>
</protein>
<feature type="transmembrane region" description="Helical" evidence="1">
    <location>
        <begin position="59"/>
        <end position="78"/>
    </location>
</feature>
<organism evidence="2 3">
    <name type="scientific">Streptomyces lunaelactis</name>
    <dbReference type="NCBI Taxonomy" id="1535768"/>
    <lineage>
        <taxon>Bacteria</taxon>
        <taxon>Bacillati</taxon>
        <taxon>Actinomycetota</taxon>
        <taxon>Actinomycetes</taxon>
        <taxon>Kitasatosporales</taxon>
        <taxon>Streptomycetaceae</taxon>
        <taxon>Streptomyces</taxon>
    </lineage>
</organism>
<dbReference type="GeneID" id="55656845"/>
<accession>A0A2R4T342</accession>
<name>A0A2R4T342_9ACTN</name>
<feature type="transmembrane region" description="Helical" evidence="1">
    <location>
        <begin position="99"/>
        <end position="118"/>
    </location>
</feature>
<dbReference type="EMBL" id="CP026304">
    <property type="protein sequence ID" value="AVZ73521.1"/>
    <property type="molecule type" value="Genomic_DNA"/>
</dbReference>
<proteinExistence type="predicted"/>
<dbReference type="RefSeq" id="WP_108149198.1">
    <property type="nucleotide sequence ID" value="NZ_CP026304.1"/>
</dbReference>
<evidence type="ECO:0000313" key="2">
    <source>
        <dbReference type="EMBL" id="AVZ73521.1"/>
    </source>
</evidence>
<sequence>MENNFSTPSTPDAAHALAALNAAAESRARVADRITSPWWYHVGLGVAFALVFVSMSLRMANWAVGPFILVVLGLGWTLQRSTGVSMDRYMSTPGASQLSMAYVVALLGLAATGMYLEWGADVRWAIAGAGVLIGALTTGMGYRIDAAARRDLRAGL</sequence>
<feature type="transmembrane region" description="Helical" evidence="1">
    <location>
        <begin position="124"/>
        <end position="144"/>
    </location>
</feature>
<keyword evidence="1" id="KW-1133">Transmembrane helix</keyword>
<feature type="transmembrane region" description="Helical" evidence="1">
    <location>
        <begin position="37"/>
        <end position="53"/>
    </location>
</feature>